<evidence type="ECO:0000256" key="1">
    <source>
        <dbReference type="SAM" id="MobiDB-lite"/>
    </source>
</evidence>
<organism evidence="3 4">
    <name type="scientific">Aspergillus keveii</name>
    <dbReference type="NCBI Taxonomy" id="714993"/>
    <lineage>
        <taxon>Eukaryota</taxon>
        <taxon>Fungi</taxon>
        <taxon>Dikarya</taxon>
        <taxon>Ascomycota</taxon>
        <taxon>Pezizomycotina</taxon>
        <taxon>Eurotiomycetes</taxon>
        <taxon>Eurotiomycetidae</taxon>
        <taxon>Eurotiales</taxon>
        <taxon>Aspergillaceae</taxon>
        <taxon>Aspergillus</taxon>
        <taxon>Aspergillus subgen. Nidulantes</taxon>
    </lineage>
</organism>
<evidence type="ECO:0000313" key="3">
    <source>
        <dbReference type="EMBL" id="KAL2782909.1"/>
    </source>
</evidence>
<keyword evidence="2" id="KW-0732">Signal</keyword>
<feature type="region of interest" description="Disordered" evidence="1">
    <location>
        <begin position="28"/>
        <end position="81"/>
    </location>
</feature>
<proteinExistence type="predicted"/>
<evidence type="ECO:0000256" key="2">
    <source>
        <dbReference type="SAM" id="SignalP"/>
    </source>
</evidence>
<dbReference type="EMBL" id="JBFTWV010000299">
    <property type="protein sequence ID" value="KAL2782909.1"/>
    <property type="molecule type" value="Genomic_DNA"/>
</dbReference>
<feature type="chain" id="PRO_5046028101" evidence="2">
    <location>
        <begin position="23"/>
        <end position="216"/>
    </location>
</feature>
<feature type="compositionally biased region" description="Low complexity" evidence="1">
    <location>
        <begin position="64"/>
        <end position="78"/>
    </location>
</feature>
<dbReference type="Proteomes" id="UP001610563">
    <property type="component" value="Unassembled WGS sequence"/>
</dbReference>
<feature type="compositionally biased region" description="Basic and acidic residues" evidence="1">
    <location>
        <begin position="37"/>
        <end position="46"/>
    </location>
</feature>
<evidence type="ECO:0000313" key="4">
    <source>
        <dbReference type="Proteomes" id="UP001610563"/>
    </source>
</evidence>
<feature type="signal peptide" evidence="2">
    <location>
        <begin position="1"/>
        <end position="22"/>
    </location>
</feature>
<sequence>MKINLHNALLLVFALLFTLALSSPIEEVESETEELEERSFENKDTIEVTDPEPNPAFDIRSPEPEAAAVPEANPQNPQSNRPNCPKPDWCFDWDFRDCKCRRQKCPKPHDCRDWDFRECKCRRKECPPKPNNCRDWDWRECKCRREHCPKPDACRDWDWRECKCNRWKCPKPDGCWDWDHRDCSASAAIRGVRSLTIVAIGTLRIASAEIGTERFA</sequence>
<accession>A0ABR4FI43</accession>
<name>A0ABR4FI43_9EURO</name>
<protein>
    <submittedName>
        <fullName evidence="3">Uncharacterized protein</fullName>
    </submittedName>
</protein>
<comment type="caution">
    <text evidence="3">The sequence shown here is derived from an EMBL/GenBank/DDBJ whole genome shotgun (WGS) entry which is preliminary data.</text>
</comment>
<gene>
    <name evidence="3" type="ORF">BJX66DRAFT_345427</name>
</gene>
<keyword evidence="4" id="KW-1185">Reference proteome</keyword>
<reference evidence="3 4" key="1">
    <citation type="submission" date="2024-07" db="EMBL/GenBank/DDBJ databases">
        <title>Section-level genome sequencing and comparative genomics of Aspergillus sections Usti and Cavernicolus.</title>
        <authorList>
            <consortium name="Lawrence Berkeley National Laboratory"/>
            <person name="Nybo J.L."/>
            <person name="Vesth T.C."/>
            <person name="Theobald S."/>
            <person name="Frisvad J.C."/>
            <person name="Larsen T.O."/>
            <person name="Kjaerboelling I."/>
            <person name="Rothschild-Mancinelli K."/>
            <person name="Lyhne E.K."/>
            <person name="Kogle M.E."/>
            <person name="Barry K."/>
            <person name="Clum A."/>
            <person name="Na H."/>
            <person name="Ledsgaard L."/>
            <person name="Lin J."/>
            <person name="Lipzen A."/>
            <person name="Kuo A."/>
            <person name="Riley R."/>
            <person name="Mondo S."/>
            <person name="Labutti K."/>
            <person name="Haridas S."/>
            <person name="Pangalinan J."/>
            <person name="Salamov A.A."/>
            <person name="Simmons B.A."/>
            <person name="Magnuson J.K."/>
            <person name="Chen J."/>
            <person name="Drula E."/>
            <person name="Henrissat B."/>
            <person name="Wiebenga A."/>
            <person name="Lubbers R.J."/>
            <person name="Gomes A.C."/>
            <person name="Makela M.R."/>
            <person name="Stajich J."/>
            <person name="Grigoriev I.V."/>
            <person name="Mortensen U.H."/>
            <person name="De Vries R.P."/>
            <person name="Baker S.E."/>
            <person name="Andersen M.R."/>
        </authorList>
    </citation>
    <scope>NUCLEOTIDE SEQUENCE [LARGE SCALE GENOMIC DNA]</scope>
    <source>
        <strain evidence="3 4">CBS 209.92</strain>
    </source>
</reference>